<dbReference type="AlphaFoldDB" id="A0A6L9Y3X0"/>
<comment type="caution">
    <text evidence="2">The sequence shown here is derived from an EMBL/GenBank/DDBJ whole genome shotgun (WGS) entry which is preliminary data.</text>
</comment>
<evidence type="ECO:0000259" key="1">
    <source>
        <dbReference type="PROSITE" id="PS51725"/>
    </source>
</evidence>
<dbReference type="SUPFAM" id="SSF54909">
    <property type="entry name" value="Dimeric alpha+beta barrel"/>
    <property type="match status" value="1"/>
</dbReference>
<proteinExistence type="predicted"/>
<evidence type="ECO:0000313" key="2">
    <source>
        <dbReference type="EMBL" id="NEN74845.1"/>
    </source>
</evidence>
<dbReference type="PANTHER" id="PTHR33336">
    <property type="entry name" value="QUINOL MONOOXYGENASE YGIN-RELATED"/>
    <property type="match status" value="1"/>
</dbReference>
<feature type="domain" description="ABM" evidence="1">
    <location>
        <begin position="2"/>
        <end position="91"/>
    </location>
</feature>
<reference evidence="2 3" key="1">
    <citation type="submission" date="2020-02" db="EMBL/GenBank/DDBJ databases">
        <title>Pelistega sp. NLN82 were isolated from wild rodents of the Hainan Island.</title>
        <authorList>
            <person name="Niu N."/>
            <person name="Zhou J."/>
        </authorList>
    </citation>
    <scope>NUCLEOTIDE SEQUENCE [LARGE SCALE GENOMIC DNA]</scope>
    <source>
        <strain evidence="2 3">NLN82</strain>
    </source>
</reference>
<dbReference type="Proteomes" id="UP000477651">
    <property type="component" value="Unassembled WGS sequence"/>
</dbReference>
<name>A0A6L9Y3X0_9BURK</name>
<dbReference type="Gene3D" id="3.30.70.100">
    <property type="match status" value="1"/>
</dbReference>
<dbReference type="RefSeq" id="WP_163763649.1">
    <property type="nucleotide sequence ID" value="NZ_JAAGYR010000001.1"/>
</dbReference>
<sequence length="94" mass="10758">MIGVYATCQVKQGFEAKFENLVKQFISESRTHAGCQSYDCGVVSGKERHYCFIERWTSQEDLDAHLNSLFFQQNAPKLEEILENGLDINIVNLI</sequence>
<keyword evidence="2" id="KW-0560">Oxidoreductase</keyword>
<dbReference type="Pfam" id="PF03992">
    <property type="entry name" value="ABM"/>
    <property type="match status" value="1"/>
</dbReference>
<dbReference type="InterPro" id="IPR011008">
    <property type="entry name" value="Dimeric_a/b-barrel"/>
</dbReference>
<gene>
    <name evidence="2" type="ORF">F9B74_00670</name>
</gene>
<dbReference type="InterPro" id="IPR050744">
    <property type="entry name" value="AI-2_Isomerase_LsrG"/>
</dbReference>
<dbReference type="PROSITE" id="PS51725">
    <property type="entry name" value="ABM"/>
    <property type="match status" value="1"/>
</dbReference>
<dbReference type="EMBL" id="JAAGYR010000001">
    <property type="protein sequence ID" value="NEN74845.1"/>
    <property type="molecule type" value="Genomic_DNA"/>
</dbReference>
<dbReference type="GO" id="GO:0004497">
    <property type="term" value="F:monooxygenase activity"/>
    <property type="evidence" value="ECO:0007669"/>
    <property type="project" value="UniProtKB-KW"/>
</dbReference>
<evidence type="ECO:0000313" key="3">
    <source>
        <dbReference type="Proteomes" id="UP000477651"/>
    </source>
</evidence>
<dbReference type="InterPro" id="IPR007138">
    <property type="entry name" value="ABM_dom"/>
</dbReference>
<protein>
    <submittedName>
        <fullName evidence="2">Antibiotic biosynthesis monooxygenase</fullName>
    </submittedName>
</protein>
<dbReference type="PANTHER" id="PTHR33336:SF15">
    <property type="entry name" value="ABM DOMAIN-CONTAINING PROTEIN"/>
    <property type="match status" value="1"/>
</dbReference>
<keyword evidence="2" id="KW-0503">Monooxygenase</keyword>
<keyword evidence="3" id="KW-1185">Reference proteome</keyword>
<organism evidence="2 3">
    <name type="scientific">Pelistega ratti</name>
    <dbReference type="NCBI Taxonomy" id="2652177"/>
    <lineage>
        <taxon>Bacteria</taxon>
        <taxon>Pseudomonadati</taxon>
        <taxon>Pseudomonadota</taxon>
        <taxon>Betaproteobacteria</taxon>
        <taxon>Burkholderiales</taxon>
        <taxon>Alcaligenaceae</taxon>
        <taxon>Pelistega</taxon>
    </lineage>
</organism>
<accession>A0A6L9Y3X0</accession>